<feature type="modified residue" description="4-aspartylphosphate" evidence="6">
    <location>
        <position position="56"/>
    </location>
</feature>
<evidence type="ECO:0000259" key="8">
    <source>
        <dbReference type="PROSITE" id="PS50110"/>
    </source>
</evidence>
<sequence>MGLKVLLVDDEYIVLKGLEIMLGEQKEIALEIMTAMDAVDAMEKLADWCPDVIIADINMPEIDGLTMLEQISGAHPQCRFIIVSGYEDQEYLKRALKLHVADYLTKPVDKAYLIRRLKGIGEEKQAQIKNMLLKIRLMLFSGGQFQEQDLTRDEIKRLFPNPWFALCAAGIPSFEAEKLQPGIAAYFDNCYVFSHNNWSVFLLNYSVRIGVKELRTLLQRTFAGMACGISLFSEEEGIQNIFLPYQRALCDLVLSFLPAEAAVRERIAVRISEHTLQPAIRVLMFEYSITDYINEVCDPDWDIILIFLLVFTEALAANILIAGISLSPETIRQLYQQQAETVHDKRTLCAFMEKSLNFWYDSFTPAEQEQYSSKIAMACEYMEMHYEQDIALEQVAEYISINPSYLSYIFKKETGSTFLQYLTNIRLQKACRLMTDNPELSLDDVAAKTGYHSTSYFHKIFRNRFGMSPRQWLQREHRHT</sequence>
<comment type="function">
    <text evidence="5">May play the central regulatory role in sporulation. It may be an element of the effector pathway responsible for the activation of sporulation genes in response to nutritional stress. Spo0A may act in concert with spo0H (a sigma factor) to control the expression of some genes that are critical to the sporulation process.</text>
</comment>
<dbReference type="InterPro" id="IPR009057">
    <property type="entry name" value="Homeodomain-like_sf"/>
</dbReference>
<dbReference type="SUPFAM" id="SSF52172">
    <property type="entry name" value="CheY-like"/>
    <property type="match status" value="1"/>
</dbReference>
<dbReference type="InterPro" id="IPR018062">
    <property type="entry name" value="HTH_AraC-typ_CS"/>
</dbReference>
<dbReference type="GO" id="GO:0043565">
    <property type="term" value="F:sequence-specific DNA binding"/>
    <property type="evidence" value="ECO:0007669"/>
    <property type="project" value="InterPro"/>
</dbReference>
<accession>A0A1E3A6T1</accession>
<feature type="domain" description="Response regulatory" evidence="8">
    <location>
        <begin position="4"/>
        <end position="121"/>
    </location>
</feature>
<evidence type="ECO:0000256" key="6">
    <source>
        <dbReference type="PROSITE-ProRule" id="PRU00169"/>
    </source>
</evidence>
<dbReference type="SMART" id="SM00342">
    <property type="entry name" value="HTH_ARAC"/>
    <property type="match status" value="1"/>
</dbReference>
<feature type="domain" description="HTH araC/xylS-type" evidence="7">
    <location>
        <begin position="376"/>
        <end position="475"/>
    </location>
</feature>
<dbReference type="Pfam" id="PF00072">
    <property type="entry name" value="Response_reg"/>
    <property type="match status" value="1"/>
</dbReference>
<dbReference type="InterPro" id="IPR018060">
    <property type="entry name" value="HTH_AraC"/>
</dbReference>
<dbReference type="EMBL" id="MCGH01000003">
    <property type="protein sequence ID" value="ODM04463.1"/>
    <property type="molecule type" value="Genomic_DNA"/>
</dbReference>
<keyword evidence="6" id="KW-0597">Phosphoprotein</keyword>
<evidence type="ECO:0000256" key="2">
    <source>
        <dbReference type="ARBA" id="ARBA00023015"/>
    </source>
</evidence>
<name>A0A1E3A6T1_9FIRM</name>
<dbReference type="SMART" id="SM00448">
    <property type="entry name" value="REC"/>
    <property type="match status" value="1"/>
</dbReference>
<dbReference type="PANTHER" id="PTHR43280:SF2">
    <property type="entry name" value="HTH-TYPE TRANSCRIPTIONAL REGULATOR EXSA"/>
    <property type="match status" value="1"/>
</dbReference>
<dbReference type="Gene3D" id="3.40.50.2300">
    <property type="match status" value="1"/>
</dbReference>
<dbReference type="CDD" id="cd17536">
    <property type="entry name" value="REC_YesN-like"/>
    <property type="match status" value="1"/>
</dbReference>
<dbReference type="Pfam" id="PF12833">
    <property type="entry name" value="HTH_18"/>
    <property type="match status" value="1"/>
</dbReference>
<evidence type="ECO:0000256" key="1">
    <source>
        <dbReference type="ARBA" id="ARBA00018672"/>
    </source>
</evidence>
<proteinExistence type="predicted"/>
<keyword evidence="3" id="KW-0238">DNA-binding</keyword>
<dbReference type="PANTHER" id="PTHR43280">
    <property type="entry name" value="ARAC-FAMILY TRANSCRIPTIONAL REGULATOR"/>
    <property type="match status" value="1"/>
</dbReference>
<dbReference type="InterPro" id="IPR011006">
    <property type="entry name" value="CheY-like_superfamily"/>
</dbReference>
<dbReference type="RefSeq" id="WP_069154597.1">
    <property type="nucleotide sequence ID" value="NZ_MCGH01000003.1"/>
</dbReference>
<protein>
    <recommendedName>
        <fullName evidence="1">Stage 0 sporulation protein A homolog</fullName>
    </recommendedName>
</protein>
<evidence type="ECO:0000259" key="7">
    <source>
        <dbReference type="PROSITE" id="PS01124"/>
    </source>
</evidence>
<evidence type="ECO:0000313" key="9">
    <source>
        <dbReference type="EMBL" id="ODM04463.1"/>
    </source>
</evidence>
<organism evidence="9 10">
    <name type="scientific">Eisenbergiella tayi</name>
    <dbReference type="NCBI Taxonomy" id="1432052"/>
    <lineage>
        <taxon>Bacteria</taxon>
        <taxon>Bacillati</taxon>
        <taxon>Bacillota</taxon>
        <taxon>Clostridia</taxon>
        <taxon>Lachnospirales</taxon>
        <taxon>Lachnospiraceae</taxon>
        <taxon>Eisenbergiella</taxon>
    </lineage>
</organism>
<keyword evidence="2" id="KW-0805">Transcription regulation</keyword>
<dbReference type="Gene3D" id="1.10.10.60">
    <property type="entry name" value="Homeodomain-like"/>
    <property type="match status" value="2"/>
</dbReference>
<dbReference type="GO" id="GO:0000160">
    <property type="term" value="P:phosphorelay signal transduction system"/>
    <property type="evidence" value="ECO:0007669"/>
    <property type="project" value="InterPro"/>
</dbReference>
<dbReference type="PROSITE" id="PS50110">
    <property type="entry name" value="RESPONSE_REGULATORY"/>
    <property type="match status" value="1"/>
</dbReference>
<evidence type="ECO:0000313" key="10">
    <source>
        <dbReference type="Proteomes" id="UP000094067"/>
    </source>
</evidence>
<dbReference type="Proteomes" id="UP000094067">
    <property type="component" value="Unassembled WGS sequence"/>
</dbReference>
<dbReference type="InterPro" id="IPR020449">
    <property type="entry name" value="Tscrpt_reg_AraC-type_HTH"/>
</dbReference>
<dbReference type="PROSITE" id="PS00041">
    <property type="entry name" value="HTH_ARAC_FAMILY_1"/>
    <property type="match status" value="1"/>
</dbReference>
<dbReference type="AlphaFoldDB" id="A0A1E3A6T1"/>
<evidence type="ECO:0000256" key="3">
    <source>
        <dbReference type="ARBA" id="ARBA00023125"/>
    </source>
</evidence>
<dbReference type="GO" id="GO:0003700">
    <property type="term" value="F:DNA-binding transcription factor activity"/>
    <property type="evidence" value="ECO:0007669"/>
    <property type="project" value="InterPro"/>
</dbReference>
<keyword evidence="4" id="KW-0804">Transcription</keyword>
<reference evidence="9 10" key="1">
    <citation type="submission" date="2016-07" db="EMBL/GenBank/DDBJ databases">
        <title>Characterization of isolates of Eisenbergiella tayi derived from blood cultures, using whole genome sequencing.</title>
        <authorList>
            <person name="Burdz T."/>
            <person name="Wiebe D."/>
            <person name="Huynh C."/>
            <person name="Bernard K."/>
        </authorList>
    </citation>
    <scope>NUCLEOTIDE SEQUENCE [LARGE SCALE GENOMIC DNA]</scope>
    <source>
        <strain evidence="9 10">NML 110608</strain>
    </source>
</reference>
<dbReference type="PRINTS" id="PR00032">
    <property type="entry name" value="HTHARAC"/>
</dbReference>
<dbReference type="SUPFAM" id="SSF46689">
    <property type="entry name" value="Homeodomain-like"/>
    <property type="match status" value="2"/>
</dbReference>
<comment type="caution">
    <text evidence="9">The sequence shown here is derived from an EMBL/GenBank/DDBJ whole genome shotgun (WGS) entry which is preliminary data.</text>
</comment>
<evidence type="ECO:0000256" key="4">
    <source>
        <dbReference type="ARBA" id="ARBA00023163"/>
    </source>
</evidence>
<dbReference type="PROSITE" id="PS01124">
    <property type="entry name" value="HTH_ARAC_FAMILY_2"/>
    <property type="match status" value="1"/>
</dbReference>
<gene>
    <name evidence="9" type="ORF">BEI61_05270</name>
</gene>
<evidence type="ECO:0000256" key="5">
    <source>
        <dbReference type="ARBA" id="ARBA00024867"/>
    </source>
</evidence>
<dbReference type="PATRIC" id="fig|1432052.4.peg.5860"/>
<dbReference type="InterPro" id="IPR001789">
    <property type="entry name" value="Sig_transdc_resp-reg_receiver"/>
</dbReference>